<evidence type="ECO:0000259" key="2">
    <source>
        <dbReference type="Pfam" id="PF11976"/>
    </source>
</evidence>
<keyword evidence="4" id="KW-1185">Reference proteome</keyword>
<evidence type="ECO:0000313" key="4">
    <source>
        <dbReference type="Proteomes" id="UP000091918"/>
    </source>
</evidence>
<feature type="compositionally biased region" description="Acidic residues" evidence="1">
    <location>
        <begin position="41"/>
        <end position="51"/>
    </location>
</feature>
<feature type="compositionally biased region" description="Acidic residues" evidence="1">
    <location>
        <begin position="383"/>
        <end position="394"/>
    </location>
</feature>
<comment type="caution">
    <text evidence="3">The sequence shown here is derived from an EMBL/GenBank/DDBJ whole genome shotgun (WGS) entry which is preliminary data.</text>
</comment>
<protein>
    <recommendedName>
        <fullName evidence="2">Rad60/SUMO-like domain-containing protein</fullName>
    </recommendedName>
</protein>
<dbReference type="InterPro" id="IPR022617">
    <property type="entry name" value="Rad60/SUMO-like_dom"/>
</dbReference>
<dbReference type="InterPro" id="IPR029071">
    <property type="entry name" value="Ubiquitin-like_domsf"/>
</dbReference>
<evidence type="ECO:0000256" key="1">
    <source>
        <dbReference type="SAM" id="MobiDB-lite"/>
    </source>
</evidence>
<feature type="region of interest" description="Disordered" evidence="1">
    <location>
        <begin position="361"/>
        <end position="399"/>
    </location>
</feature>
<gene>
    <name evidence="3" type="ORF">ACJ72_08182</name>
</gene>
<feature type="compositionally biased region" description="Basic and acidic residues" evidence="1">
    <location>
        <begin position="52"/>
        <end position="65"/>
    </location>
</feature>
<dbReference type="OrthoDB" id="3365399at2759"/>
<dbReference type="CDD" id="cd17080">
    <property type="entry name" value="Ubl_SLD2_Esc2_like"/>
    <property type="match status" value="1"/>
</dbReference>
<dbReference type="Proteomes" id="UP000091918">
    <property type="component" value="Unassembled WGS sequence"/>
</dbReference>
<organism evidence="3 4">
    <name type="scientific">Emergomyces africanus</name>
    <dbReference type="NCBI Taxonomy" id="1955775"/>
    <lineage>
        <taxon>Eukaryota</taxon>
        <taxon>Fungi</taxon>
        <taxon>Dikarya</taxon>
        <taxon>Ascomycota</taxon>
        <taxon>Pezizomycotina</taxon>
        <taxon>Eurotiomycetes</taxon>
        <taxon>Eurotiomycetidae</taxon>
        <taxon>Onygenales</taxon>
        <taxon>Ajellomycetaceae</taxon>
        <taxon>Emergomyces</taxon>
    </lineage>
</organism>
<feature type="region of interest" description="Disordered" evidence="1">
    <location>
        <begin position="1"/>
        <end position="243"/>
    </location>
</feature>
<dbReference type="Gene3D" id="2.20.25.10">
    <property type="match status" value="1"/>
</dbReference>
<feature type="compositionally biased region" description="Acidic residues" evidence="1">
    <location>
        <begin position="168"/>
        <end position="188"/>
    </location>
</feature>
<evidence type="ECO:0000313" key="3">
    <source>
        <dbReference type="EMBL" id="OAX77519.1"/>
    </source>
</evidence>
<feature type="compositionally biased region" description="Polar residues" evidence="1">
    <location>
        <begin position="207"/>
        <end position="243"/>
    </location>
</feature>
<feature type="domain" description="Rad60/SUMO-like" evidence="2">
    <location>
        <begin position="411"/>
        <end position="477"/>
    </location>
</feature>
<dbReference type="EMBL" id="LGUA01002404">
    <property type="protein sequence ID" value="OAX77519.1"/>
    <property type="molecule type" value="Genomic_DNA"/>
</dbReference>
<sequence length="550" mass="61960">MRSFFKKPDWAKTDSNPGHSAEFYRRSEQVYPDIISKKIEEDETESESESEKEEKHDLWDDRLQEETQSQSQSEPRDSKRRRISREERVPSELGQGQKDDDKETIQPAAISHTQRNSPPGKVNNEHPPAALIELGSDSDEGSLHPKSQPVARPPQLESRRLPTHDLPDDAADDDEDDDDDLYEEEEYAELARKARERERQRLAASTAGLSGTDTNPAAGARTSQSPNYNPTTKSTSYAPDKQNQPIEPIVKILITSDLPNTNPLIVQRRLNQDLRDVRRAWCGRQGFSDDMTASVFLTWKGRRLFDVTTCKSLGVQEEKEKGLLLPLPIRDYYDDDEDDDSGHDDGSIEVHMEAVTEKLYEEKRRQASSASQVQFGRAGAVGDGDEDEDDDEDEKALADAKAKASQEVLLLTLKAPGIEDLKIRVRPKTHISSIIRSFREKRGIPTHLTVQLLFDGDQLHPDSMVGDNDMADLDAIDTCKAAPSSFPLHFSDAELEQEETEFQADFLRNILPRIDWEALVVTAGEFETSTERAREAGHRGAMARCEHGDD</sequence>
<accession>A0A1B7NL06</accession>
<feature type="compositionally biased region" description="Basic and acidic residues" evidence="1">
    <location>
        <begin position="189"/>
        <end position="201"/>
    </location>
</feature>
<dbReference type="AlphaFoldDB" id="A0A1B7NL06"/>
<dbReference type="Gene3D" id="3.10.20.90">
    <property type="entry name" value="Phosphatidylinositol 3-kinase Catalytic Subunit, Chain A, domain 1"/>
    <property type="match status" value="1"/>
</dbReference>
<feature type="compositionally biased region" description="Basic and acidic residues" evidence="1">
    <location>
        <begin position="1"/>
        <end position="12"/>
    </location>
</feature>
<proteinExistence type="predicted"/>
<name>A0A1B7NL06_9EURO</name>
<dbReference type="Pfam" id="PF11976">
    <property type="entry name" value="Rad60-SLD"/>
    <property type="match status" value="1"/>
</dbReference>
<feature type="compositionally biased region" description="Basic and acidic residues" evidence="1">
    <location>
        <begin position="157"/>
        <end position="167"/>
    </location>
</feature>
<reference evidence="3 4" key="1">
    <citation type="submission" date="2015-07" db="EMBL/GenBank/DDBJ databases">
        <title>Emmonsia species relationships and genome sequence.</title>
        <authorList>
            <person name="Cuomo C.A."/>
            <person name="Schwartz I.S."/>
            <person name="Kenyon C."/>
            <person name="de Hoog G.S."/>
            <person name="Govender N.P."/>
            <person name="Botha A."/>
            <person name="Moreno L."/>
            <person name="de Vries M."/>
            <person name="Munoz J.F."/>
            <person name="Stielow J.B."/>
        </authorList>
    </citation>
    <scope>NUCLEOTIDE SEQUENCE [LARGE SCALE GENOMIC DNA]</scope>
    <source>
        <strain evidence="3 4">CBS 136260</strain>
    </source>
</reference>
<dbReference type="SUPFAM" id="SSF54236">
    <property type="entry name" value="Ubiquitin-like"/>
    <property type="match status" value="1"/>
</dbReference>